<protein>
    <recommendedName>
        <fullName evidence="1">MABP domain-containing protein</fullName>
    </recommendedName>
</protein>
<evidence type="ECO:0000313" key="2">
    <source>
        <dbReference type="EMBL" id="TMP31211.1"/>
    </source>
</evidence>
<accession>A0A5S3WSQ5</accession>
<dbReference type="Gene3D" id="2.100.10.50">
    <property type="match status" value="1"/>
</dbReference>
<name>A0A5S3WSQ5_9GAMM</name>
<gene>
    <name evidence="2" type="ORF">CWB98_22135</name>
</gene>
<comment type="caution">
    <text evidence="2">The sequence shown here is derived from an EMBL/GenBank/DDBJ whole genome shotgun (WGS) entry which is preliminary data.</text>
</comment>
<dbReference type="PROSITE" id="PS51498">
    <property type="entry name" value="MABP"/>
    <property type="match status" value="1"/>
</dbReference>
<dbReference type="GO" id="GO:0005737">
    <property type="term" value="C:cytoplasm"/>
    <property type="evidence" value="ECO:0007669"/>
    <property type="project" value="UniProtKB-ARBA"/>
</dbReference>
<dbReference type="RefSeq" id="WP_138546749.1">
    <property type="nucleotide sequence ID" value="NZ_PNCJ01000055.1"/>
</dbReference>
<reference evidence="3" key="2">
    <citation type="submission" date="2019-06" db="EMBL/GenBank/DDBJ databases">
        <title>Co-occurence of chitin degradation, pigmentation and bioactivity in marine Pseudoalteromonas.</title>
        <authorList>
            <person name="Sonnenschein E.C."/>
            <person name="Bech P.K."/>
        </authorList>
    </citation>
    <scope>NUCLEOTIDE SEQUENCE [LARGE SCALE GENOMIC DNA]</scope>
    <source>
        <strain evidence="3">S2599</strain>
    </source>
</reference>
<dbReference type="AlphaFoldDB" id="A0A5S3WSQ5"/>
<dbReference type="Proteomes" id="UP000306719">
    <property type="component" value="Unassembled WGS sequence"/>
</dbReference>
<sequence length="154" mass="17055">MAISNLKIQKDTTIGPLFEKGWDFFTTDLNQGVGGDFLYVGYQQLPDQAVTAINFIAYDSPQENSIPGWEWSPIDLNSGAGGKYIYMYWQIDGEGPAITDLLFLPTDQNEPYKIDGYTHVGVDLNEGAGGPYIWAYYSNTLAPTSVAKAPFHRS</sequence>
<evidence type="ECO:0000259" key="1">
    <source>
        <dbReference type="PROSITE" id="PS51498"/>
    </source>
</evidence>
<dbReference type="OrthoDB" id="7068556at2"/>
<reference evidence="2 3" key="1">
    <citation type="submission" date="2018-01" db="EMBL/GenBank/DDBJ databases">
        <authorList>
            <person name="Paulsen S."/>
            <person name="Gram L.K."/>
        </authorList>
    </citation>
    <scope>NUCLEOTIDE SEQUENCE [LARGE SCALE GENOMIC DNA]</scope>
    <source>
        <strain evidence="2 3">S2599</strain>
    </source>
</reference>
<dbReference type="EMBL" id="PNCJ01000055">
    <property type="protein sequence ID" value="TMP31211.1"/>
    <property type="molecule type" value="Genomic_DNA"/>
</dbReference>
<evidence type="ECO:0000313" key="3">
    <source>
        <dbReference type="Proteomes" id="UP000306719"/>
    </source>
</evidence>
<feature type="domain" description="MABP" evidence="1">
    <location>
        <begin position="1"/>
        <end position="141"/>
    </location>
</feature>
<proteinExistence type="predicted"/>
<organism evidence="2 3">
    <name type="scientific">Pseudoalteromonas rubra</name>
    <dbReference type="NCBI Taxonomy" id="43658"/>
    <lineage>
        <taxon>Bacteria</taxon>
        <taxon>Pseudomonadati</taxon>
        <taxon>Pseudomonadota</taxon>
        <taxon>Gammaproteobacteria</taxon>
        <taxon>Alteromonadales</taxon>
        <taxon>Pseudoalteromonadaceae</taxon>
        <taxon>Pseudoalteromonas</taxon>
    </lineage>
</organism>
<dbReference type="InterPro" id="IPR023341">
    <property type="entry name" value="MABP"/>
</dbReference>